<dbReference type="RefSeq" id="WP_089938653.1">
    <property type="nucleotide sequence ID" value="NZ_QEKT01000005.1"/>
</dbReference>
<feature type="domain" description="Peptidase M16 C-terminal" evidence="1">
    <location>
        <begin position="189"/>
        <end position="366"/>
    </location>
</feature>
<protein>
    <submittedName>
        <fullName evidence="2">Putative Zn-dependent peptidase</fullName>
    </submittedName>
</protein>
<dbReference type="PANTHER" id="PTHR11851">
    <property type="entry name" value="METALLOPROTEASE"/>
    <property type="match status" value="1"/>
</dbReference>
<dbReference type="NCBIfam" id="NF047422">
    <property type="entry name" value="YfmF_fam"/>
    <property type="match status" value="1"/>
</dbReference>
<evidence type="ECO:0000313" key="3">
    <source>
        <dbReference type="Proteomes" id="UP000245433"/>
    </source>
</evidence>
<dbReference type="AlphaFoldDB" id="A0A2U1D9B1"/>
<dbReference type="InterPro" id="IPR007863">
    <property type="entry name" value="Peptidase_M16_C"/>
</dbReference>
<dbReference type="SUPFAM" id="SSF63411">
    <property type="entry name" value="LuxS/MPP-like metallohydrolase"/>
    <property type="match status" value="2"/>
</dbReference>
<comment type="caution">
    <text evidence="2">The sequence shown here is derived from an EMBL/GenBank/DDBJ whole genome shotgun (WGS) entry which is preliminary data.</text>
</comment>
<dbReference type="InterPro" id="IPR011249">
    <property type="entry name" value="Metalloenz_LuxS/M16"/>
</dbReference>
<gene>
    <name evidence="2" type="ORF">C7384_105106</name>
</gene>
<organism evidence="2 3">
    <name type="scientific">Convivina intestini</name>
    <dbReference type="NCBI Taxonomy" id="1505726"/>
    <lineage>
        <taxon>Bacteria</taxon>
        <taxon>Bacillati</taxon>
        <taxon>Bacillota</taxon>
        <taxon>Bacilli</taxon>
        <taxon>Lactobacillales</taxon>
        <taxon>Lactobacillaceae</taxon>
        <taxon>Convivina</taxon>
    </lineage>
</organism>
<dbReference type="Pfam" id="PF05193">
    <property type="entry name" value="Peptidase_M16_C"/>
    <property type="match status" value="1"/>
</dbReference>
<evidence type="ECO:0000313" key="2">
    <source>
        <dbReference type="EMBL" id="PVY84228.1"/>
    </source>
</evidence>
<accession>A0A2U1D9B1</accession>
<dbReference type="Proteomes" id="UP000245433">
    <property type="component" value="Unassembled WGS sequence"/>
</dbReference>
<dbReference type="EMBL" id="QEKT01000005">
    <property type="protein sequence ID" value="PVY84228.1"/>
    <property type="molecule type" value="Genomic_DNA"/>
</dbReference>
<dbReference type="PANTHER" id="PTHR11851:SF186">
    <property type="entry name" value="INACTIVE METALLOPROTEASE YMFF-RELATED"/>
    <property type="match status" value="1"/>
</dbReference>
<keyword evidence="3" id="KW-1185">Reference proteome</keyword>
<sequence length="431" mass="48971">MLSILKTKSYQINQRIKLVVVSNCQFKTVQLAINFASTASSPQIVSERALLSYVQAVSSSKYINQQAVARQLISLSGSQYQTDVQLFGNQHQVRFLLQCPNPQYINQNSDYLEANLAFMKSMIFEPLLDSVSSYNADVVSQERQSLLNELVSLADDKVDFALAQLRQLTITVPALQSSALGKVEEIQTVSSQQLYQSHQRMIHHDQVTITVLGDVDADQLFKTFSQWPWGDVELATQTDHSPFMDLSQQELFIKNESRPQMEQAVLTKNYLLPINPSSDQRFTAMVLNTMFGGAPISKLFMNIREKHSLCYSIVSRWQLDWRLLTVIVGLGADTVDQVSNMIELERQALATGDFSDQLLADVKEMLINDYLSQLDVPMSLLSMILRQEMTQLKITPQEWIAKIKAVQRDDIQSLAQQMRAIYQYNLLPEEL</sequence>
<reference evidence="2 3" key="1">
    <citation type="submission" date="2018-04" db="EMBL/GenBank/DDBJ databases">
        <title>Genomic Encyclopedia of Type Strains, Phase IV (KMG-IV): sequencing the most valuable type-strain genomes for metagenomic binning, comparative biology and taxonomic classification.</title>
        <authorList>
            <person name="Goeker M."/>
        </authorList>
    </citation>
    <scope>NUCLEOTIDE SEQUENCE [LARGE SCALE GENOMIC DNA]</scope>
    <source>
        <strain evidence="2 3">DSM 28795</strain>
    </source>
</reference>
<dbReference type="Gene3D" id="3.30.830.10">
    <property type="entry name" value="Metalloenzyme, LuxS/M16 peptidase-like"/>
    <property type="match status" value="2"/>
</dbReference>
<dbReference type="GO" id="GO:0046872">
    <property type="term" value="F:metal ion binding"/>
    <property type="evidence" value="ECO:0007669"/>
    <property type="project" value="InterPro"/>
</dbReference>
<evidence type="ECO:0000259" key="1">
    <source>
        <dbReference type="Pfam" id="PF05193"/>
    </source>
</evidence>
<name>A0A2U1D9B1_9LACO</name>
<dbReference type="OrthoDB" id="9762085at2"/>
<proteinExistence type="predicted"/>
<dbReference type="InterPro" id="IPR050361">
    <property type="entry name" value="MPP/UQCRC_Complex"/>
</dbReference>